<organism evidence="2 3">
    <name type="scientific">Colocasia esculenta</name>
    <name type="common">Wild taro</name>
    <name type="synonym">Arum esculentum</name>
    <dbReference type="NCBI Taxonomy" id="4460"/>
    <lineage>
        <taxon>Eukaryota</taxon>
        <taxon>Viridiplantae</taxon>
        <taxon>Streptophyta</taxon>
        <taxon>Embryophyta</taxon>
        <taxon>Tracheophyta</taxon>
        <taxon>Spermatophyta</taxon>
        <taxon>Magnoliopsida</taxon>
        <taxon>Liliopsida</taxon>
        <taxon>Araceae</taxon>
        <taxon>Aroideae</taxon>
        <taxon>Colocasieae</taxon>
        <taxon>Colocasia</taxon>
    </lineage>
</organism>
<comment type="caution">
    <text evidence="2">The sequence shown here is derived from an EMBL/GenBank/DDBJ whole genome shotgun (WGS) entry which is preliminary data.</text>
</comment>
<protein>
    <submittedName>
        <fullName evidence="2">Uncharacterized protein</fullName>
    </submittedName>
</protein>
<evidence type="ECO:0000313" key="3">
    <source>
        <dbReference type="Proteomes" id="UP000652761"/>
    </source>
</evidence>
<accession>A0A843V7C3</accession>
<sequence length="186" mass="19704">MRVSLPVGPRGVLSATDISDDHCGPSVSGRRCSRRPQYRHRRCIKEALGGVRRGVAAPPLPCRAPTPTLAILDWTYLYTRFKNSAGSGSDRPSRVGFGPADLIRGNPAGPCKRIGPARLGSAGSPSPTRSAADRLGSGRSSSNGWGPLQPPLARPDSVGLSPDRPNRDRPGLAVWGRPIRDRSLGS</sequence>
<proteinExistence type="predicted"/>
<evidence type="ECO:0000313" key="2">
    <source>
        <dbReference type="EMBL" id="MQL94252.1"/>
    </source>
</evidence>
<keyword evidence="3" id="KW-1185">Reference proteome</keyword>
<dbReference type="Proteomes" id="UP000652761">
    <property type="component" value="Unassembled WGS sequence"/>
</dbReference>
<dbReference type="AlphaFoldDB" id="A0A843V7C3"/>
<feature type="region of interest" description="Disordered" evidence="1">
    <location>
        <begin position="84"/>
        <end position="186"/>
    </location>
</feature>
<name>A0A843V7C3_COLES</name>
<dbReference type="EMBL" id="NMUH01001651">
    <property type="protein sequence ID" value="MQL94252.1"/>
    <property type="molecule type" value="Genomic_DNA"/>
</dbReference>
<gene>
    <name evidence="2" type="ORF">Taro_026909</name>
</gene>
<evidence type="ECO:0000256" key="1">
    <source>
        <dbReference type="SAM" id="MobiDB-lite"/>
    </source>
</evidence>
<reference evidence="2" key="1">
    <citation type="submission" date="2017-07" db="EMBL/GenBank/DDBJ databases">
        <title>Taro Niue Genome Assembly and Annotation.</title>
        <authorList>
            <person name="Atibalentja N."/>
            <person name="Keating K."/>
            <person name="Fields C.J."/>
        </authorList>
    </citation>
    <scope>NUCLEOTIDE SEQUENCE</scope>
    <source>
        <strain evidence="2">Niue_2</strain>
        <tissue evidence="2">Leaf</tissue>
    </source>
</reference>